<proteinExistence type="predicted"/>
<dbReference type="AlphaFoldDB" id="A0A0K2THR4"/>
<protein>
    <submittedName>
        <fullName evidence="1">Uncharacterized protein</fullName>
    </submittedName>
</protein>
<organism evidence="1">
    <name type="scientific">Lepeophtheirus salmonis</name>
    <name type="common">Salmon louse</name>
    <name type="synonym">Caligus salmonis</name>
    <dbReference type="NCBI Taxonomy" id="72036"/>
    <lineage>
        <taxon>Eukaryota</taxon>
        <taxon>Metazoa</taxon>
        <taxon>Ecdysozoa</taxon>
        <taxon>Arthropoda</taxon>
        <taxon>Crustacea</taxon>
        <taxon>Multicrustacea</taxon>
        <taxon>Hexanauplia</taxon>
        <taxon>Copepoda</taxon>
        <taxon>Siphonostomatoida</taxon>
        <taxon>Caligidae</taxon>
        <taxon>Lepeophtheirus</taxon>
    </lineage>
</organism>
<accession>A0A0K2THR4</accession>
<sequence length="31" mass="3730">MSFCVPQCKQLITDDRLFSRIKTVKHCLQYK</sequence>
<name>A0A0K2THR4_LEPSM</name>
<reference evidence="1" key="1">
    <citation type="submission" date="2014-05" db="EMBL/GenBank/DDBJ databases">
        <authorList>
            <person name="Chronopoulou M."/>
        </authorList>
    </citation>
    <scope>NUCLEOTIDE SEQUENCE</scope>
    <source>
        <tissue evidence="1">Whole organism</tissue>
    </source>
</reference>
<dbReference type="EMBL" id="HACA01007705">
    <property type="protein sequence ID" value="CDW25066.1"/>
    <property type="molecule type" value="Transcribed_RNA"/>
</dbReference>
<evidence type="ECO:0000313" key="1">
    <source>
        <dbReference type="EMBL" id="CDW25066.1"/>
    </source>
</evidence>